<keyword evidence="4" id="KW-1185">Reference proteome</keyword>
<feature type="compositionally biased region" description="Basic and acidic residues" evidence="1">
    <location>
        <begin position="355"/>
        <end position="371"/>
    </location>
</feature>
<dbReference type="PANTHER" id="PTHR39611">
    <property type="entry name" value="HYDROXYPROLINE-RICH GLYCOPROTEIN DZ-HRGP-RELATED"/>
    <property type="match status" value="1"/>
</dbReference>
<name>A0A9P8I0R4_9PEZI</name>
<evidence type="ECO:0000256" key="1">
    <source>
        <dbReference type="SAM" id="MobiDB-lite"/>
    </source>
</evidence>
<dbReference type="Pfam" id="PF24355">
    <property type="entry name" value="DUF7514"/>
    <property type="match status" value="1"/>
</dbReference>
<protein>
    <recommendedName>
        <fullName evidence="2">DUF7514 domain-containing protein</fullName>
    </recommendedName>
</protein>
<dbReference type="PANTHER" id="PTHR39611:SF2">
    <property type="entry name" value="HYDROXYPROLINE-RICH GLYCOPROTEIN DZ-HRGP"/>
    <property type="match status" value="1"/>
</dbReference>
<feature type="region of interest" description="Disordered" evidence="1">
    <location>
        <begin position="276"/>
        <end position="371"/>
    </location>
</feature>
<feature type="region of interest" description="Disordered" evidence="1">
    <location>
        <begin position="176"/>
        <end position="263"/>
    </location>
</feature>
<dbReference type="EMBL" id="JAGHQL010000030">
    <property type="protein sequence ID" value="KAH0543570.1"/>
    <property type="molecule type" value="Genomic_DNA"/>
</dbReference>
<feature type="compositionally biased region" description="Basic residues" evidence="1">
    <location>
        <begin position="285"/>
        <end position="301"/>
    </location>
</feature>
<reference evidence="3" key="1">
    <citation type="submission" date="2021-03" db="EMBL/GenBank/DDBJ databases">
        <title>Comparative genomics and phylogenomic investigation of the class Geoglossomycetes provide insights into ecological specialization and systematics.</title>
        <authorList>
            <person name="Melie T."/>
            <person name="Pirro S."/>
            <person name="Miller A.N."/>
            <person name="Quandt A."/>
        </authorList>
    </citation>
    <scope>NUCLEOTIDE SEQUENCE</scope>
    <source>
        <strain evidence="3">GBOQ0MN5Z8</strain>
    </source>
</reference>
<evidence type="ECO:0000259" key="2">
    <source>
        <dbReference type="Pfam" id="PF24355"/>
    </source>
</evidence>
<organism evidence="3 4">
    <name type="scientific">Glutinoglossum americanum</name>
    <dbReference type="NCBI Taxonomy" id="1670608"/>
    <lineage>
        <taxon>Eukaryota</taxon>
        <taxon>Fungi</taxon>
        <taxon>Dikarya</taxon>
        <taxon>Ascomycota</taxon>
        <taxon>Pezizomycotina</taxon>
        <taxon>Geoglossomycetes</taxon>
        <taxon>Geoglossales</taxon>
        <taxon>Geoglossaceae</taxon>
        <taxon>Glutinoglossum</taxon>
    </lineage>
</organism>
<dbReference type="AlphaFoldDB" id="A0A9P8I0R4"/>
<comment type="caution">
    <text evidence="3">The sequence shown here is derived from an EMBL/GenBank/DDBJ whole genome shotgun (WGS) entry which is preliminary data.</text>
</comment>
<proteinExistence type="predicted"/>
<evidence type="ECO:0000313" key="3">
    <source>
        <dbReference type="EMBL" id="KAH0543570.1"/>
    </source>
</evidence>
<dbReference type="OrthoDB" id="5420895at2759"/>
<dbReference type="Proteomes" id="UP000698800">
    <property type="component" value="Unassembled WGS sequence"/>
</dbReference>
<evidence type="ECO:0000313" key="4">
    <source>
        <dbReference type="Proteomes" id="UP000698800"/>
    </source>
</evidence>
<sequence length="474" mass="54251">MSAAQEDPVGYWGHMIRPNRGPSDLFDFLLRGIANYVIDNIDPKQVNHLTPEKLAAFYKSVGGNYDELFLETPNSSLSFLYQALGCAHSFEQPVLEHFSPPSIPALAHAGFVRWQTIQLLLDPNEQVPFLQEAVRKFDILHPATGGIFPKVLPREAFPEQPDEEMTRWYNSVAEKLEREAQSEQEGSQTEQPPREHTRDVPRQRQRRDISPPRRPAAGSAEMPDEANYFRTHHDNFHNRNDRDNVIYVTPPVSPYQYGNMRNRRRSFPEEIYNQGLRRSPDSSLHSHHHDSARRRKSHSPMRRNSIDSSSGSESDTESITDSESPTGPRVRRDNQLSPPPQQTRFAPVLVHRRSRDLPGLHERYDPGARGRGDYSYETYHHSAVPSQRDGYLHHEPTVRGNYRGQNVKWNGSSSIYHAAPGRATGSTASTIGRRISPDRPVDMEWGRGGRQGFRRILPHLKGMEGRRYPPSSYY</sequence>
<feature type="compositionally biased region" description="Basic and acidic residues" evidence="1">
    <location>
        <begin position="192"/>
        <end position="211"/>
    </location>
</feature>
<gene>
    <name evidence="3" type="ORF">FGG08_002131</name>
</gene>
<feature type="domain" description="DUF7514" evidence="2">
    <location>
        <begin position="13"/>
        <end position="172"/>
    </location>
</feature>
<feature type="compositionally biased region" description="Basic and acidic residues" evidence="1">
    <location>
        <begin position="231"/>
        <end position="244"/>
    </location>
</feature>
<accession>A0A9P8I0R4</accession>
<dbReference type="InterPro" id="IPR055936">
    <property type="entry name" value="DUF7514"/>
</dbReference>